<dbReference type="PROSITE" id="PS50011">
    <property type="entry name" value="PROTEIN_KINASE_DOM"/>
    <property type="match status" value="1"/>
</dbReference>
<dbReference type="KEGG" id="pbl:PAAG_07391"/>
<dbReference type="Gene3D" id="3.30.200.20">
    <property type="entry name" value="Phosphorylase Kinase, domain 1"/>
    <property type="match status" value="1"/>
</dbReference>
<keyword evidence="2" id="KW-0723">Serine/threonine-protein kinase</keyword>
<dbReference type="PANTHER" id="PTHR47634:SF9">
    <property type="entry name" value="PROTEIN KINASE DOMAIN-CONTAINING PROTEIN-RELATED"/>
    <property type="match status" value="1"/>
</dbReference>
<protein>
    <recommendedName>
        <fullName evidence="1">non-specific serine/threonine protein kinase</fullName>
        <ecNumber evidence="1">2.7.11.1</ecNumber>
    </recommendedName>
</protein>
<dbReference type="Gene3D" id="1.10.510.10">
    <property type="entry name" value="Transferase(Phosphotransferase) domain 1"/>
    <property type="match status" value="1"/>
</dbReference>
<comment type="catalytic activity">
    <reaction evidence="7">
        <text>L-threonyl-[protein] + ATP = O-phospho-L-threonyl-[protein] + ADP + H(+)</text>
        <dbReference type="Rhea" id="RHEA:46608"/>
        <dbReference type="Rhea" id="RHEA-COMP:11060"/>
        <dbReference type="Rhea" id="RHEA-COMP:11605"/>
        <dbReference type="ChEBI" id="CHEBI:15378"/>
        <dbReference type="ChEBI" id="CHEBI:30013"/>
        <dbReference type="ChEBI" id="CHEBI:30616"/>
        <dbReference type="ChEBI" id="CHEBI:61977"/>
        <dbReference type="ChEBI" id="CHEBI:456216"/>
        <dbReference type="EC" id="2.7.11.1"/>
    </reaction>
</comment>
<evidence type="ECO:0000256" key="3">
    <source>
        <dbReference type="ARBA" id="ARBA00022679"/>
    </source>
</evidence>
<evidence type="ECO:0000256" key="5">
    <source>
        <dbReference type="ARBA" id="ARBA00022777"/>
    </source>
</evidence>
<dbReference type="OMA" id="PPMCFPT"/>
<dbReference type="HOGENOM" id="CLU_000288_81_1_1"/>
<feature type="non-terminal residue" evidence="10">
    <location>
        <position position="339"/>
    </location>
</feature>
<evidence type="ECO:0000256" key="6">
    <source>
        <dbReference type="ARBA" id="ARBA00022840"/>
    </source>
</evidence>
<dbReference type="EC" id="2.7.11.1" evidence="1"/>
<evidence type="ECO:0000256" key="7">
    <source>
        <dbReference type="ARBA" id="ARBA00047899"/>
    </source>
</evidence>
<dbReference type="STRING" id="502779.C1H9F0"/>
<keyword evidence="3" id="KW-0808">Transferase</keyword>
<accession>C1H9F0</accession>
<keyword evidence="11" id="KW-1185">Reference proteome</keyword>
<gene>
    <name evidence="10" type="ORF">PAAG_07391</name>
</gene>
<keyword evidence="5 10" id="KW-0418">Kinase</keyword>
<dbReference type="OrthoDB" id="5979581at2759"/>
<keyword evidence="6" id="KW-0067">ATP-binding</keyword>
<reference evidence="10 11" key="1">
    <citation type="journal article" date="2011" name="PLoS Genet.">
        <title>Comparative genomic analysis of human fungal pathogens causing paracoccidioidomycosis.</title>
        <authorList>
            <person name="Desjardins C.A."/>
            <person name="Champion M.D."/>
            <person name="Holder J.W."/>
            <person name="Muszewska A."/>
            <person name="Goldberg J."/>
            <person name="Bailao A.M."/>
            <person name="Brigido M.M."/>
            <person name="Ferreira M.E."/>
            <person name="Garcia A.M."/>
            <person name="Grynberg M."/>
            <person name="Gujja S."/>
            <person name="Heiman D.I."/>
            <person name="Henn M.R."/>
            <person name="Kodira C.D."/>
            <person name="Leon-Narvaez H."/>
            <person name="Longo L.V."/>
            <person name="Ma L.J."/>
            <person name="Malavazi I."/>
            <person name="Matsuo A.L."/>
            <person name="Morais F.V."/>
            <person name="Pereira M."/>
            <person name="Rodriguez-Brito S."/>
            <person name="Sakthikumar S."/>
            <person name="Salem-Izacc S.M."/>
            <person name="Sykes S.M."/>
            <person name="Teixeira M.M."/>
            <person name="Vallejo M.C."/>
            <person name="Walter M.E."/>
            <person name="Yandava C."/>
            <person name="Young S."/>
            <person name="Zeng Q."/>
            <person name="Zucker J."/>
            <person name="Felipe M.S."/>
            <person name="Goldman G.H."/>
            <person name="Haas B.J."/>
            <person name="McEwen J.G."/>
            <person name="Nino-Vega G."/>
            <person name="Puccia R."/>
            <person name="San-Blas G."/>
            <person name="Soares C.M."/>
            <person name="Birren B.W."/>
            <person name="Cuomo C.A."/>
        </authorList>
    </citation>
    <scope>NUCLEOTIDE SEQUENCE [LARGE SCALE GENOMIC DNA]</scope>
    <source>
        <strain evidence="11">ATCC MYA-826 / Pb01</strain>
    </source>
</reference>
<dbReference type="GO" id="GO:0050684">
    <property type="term" value="P:regulation of mRNA processing"/>
    <property type="evidence" value="ECO:0007669"/>
    <property type="project" value="TreeGrafter"/>
</dbReference>
<evidence type="ECO:0000313" key="11">
    <source>
        <dbReference type="Proteomes" id="UP000002059"/>
    </source>
</evidence>
<evidence type="ECO:0000259" key="9">
    <source>
        <dbReference type="PROSITE" id="PS50011"/>
    </source>
</evidence>
<evidence type="ECO:0000256" key="1">
    <source>
        <dbReference type="ARBA" id="ARBA00012513"/>
    </source>
</evidence>
<sequence length="339" mass="39097">MGENHLRRVPSPPMCFPTSGVETANASVLDEERFDWFKKGCYYPVDIGDIFSSKYQIIGKLGFGVTSTVWLACDLELSRLRVYVHLRQANTTKGHQNVTFYKVCTRDEEANQEEFQIYKYLNQGNPSHPGYVHVRKALDIFTIPRPGGSHHCLVQKPMWESFRDLLYRNPNHRFTEDLLKVGFMQVFPAHDHLHTECRLVHTEDTAILESFLKAEMENRFTAKIYQWYIPVSASRRFELPKAFGRVMLSDFGSAVRGDEKRNHDIYEMFASCSGIISEGKHIFHGTDPDGKGYSTRTHLAKVIGILESPSLDMLKREKRSSEFYTEDMYHLSLLKAPSK</sequence>
<dbReference type="RefSeq" id="XP_002790532.2">
    <property type="nucleotide sequence ID" value="XM_002790486.2"/>
</dbReference>
<dbReference type="GO" id="GO:0004674">
    <property type="term" value="F:protein serine/threonine kinase activity"/>
    <property type="evidence" value="ECO:0007669"/>
    <property type="project" value="UniProtKB-KW"/>
</dbReference>
<dbReference type="InterPro" id="IPR000719">
    <property type="entry name" value="Prot_kinase_dom"/>
</dbReference>
<dbReference type="GO" id="GO:0005737">
    <property type="term" value="C:cytoplasm"/>
    <property type="evidence" value="ECO:0007669"/>
    <property type="project" value="TreeGrafter"/>
</dbReference>
<evidence type="ECO:0000313" key="10">
    <source>
        <dbReference type="EMBL" id="EEH36973.2"/>
    </source>
</evidence>
<evidence type="ECO:0000256" key="8">
    <source>
        <dbReference type="ARBA" id="ARBA00048679"/>
    </source>
</evidence>
<dbReference type="VEuPathDB" id="FungiDB:PAAG_07391"/>
<keyword evidence="4" id="KW-0547">Nucleotide-binding</keyword>
<dbReference type="GO" id="GO:0005634">
    <property type="term" value="C:nucleus"/>
    <property type="evidence" value="ECO:0007669"/>
    <property type="project" value="TreeGrafter"/>
</dbReference>
<dbReference type="Proteomes" id="UP000002059">
    <property type="component" value="Partially assembled WGS sequence"/>
</dbReference>
<feature type="domain" description="Protein kinase" evidence="9">
    <location>
        <begin position="55"/>
        <end position="339"/>
    </location>
</feature>
<dbReference type="eggNOG" id="KOG1290">
    <property type="taxonomic scope" value="Eukaryota"/>
</dbReference>
<dbReference type="EMBL" id="KN294015">
    <property type="protein sequence ID" value="EEH36973.2"/>
    <property type="molecule type" value="Genomic_DNA"/>
</dbReference>
<evidence type="ECO:0000256" key="4">
    <source>
        <dbReference type="ARBA" id="ARBA00022741"/>
    </source>
</evidence>
<dbReference type="SUPFAM" id="SSF56112">
    <property type="entry name" value="Protein kinase-like (PK-like)"/>
    <property type="match status" value="1"/>
</dbReference>
<dbReference type="AlphaFoldDB" id="C1H9F0"/>
<proteinExistence type="predicted"/>
<name>C1H9F0_PARBA</name>
<organism evidence="10 11">
    <name type="scientific">Paracoccidioides lutzii (strain ATCC MYA-826 / Pb01)</name>
    <name type="common">Paracoccidioides brasiliensis</name>
    <dbReference type="NCBI Taxonomy" id="502779"/>
    <lineage>
        <taxon>Eukaryota</taxon>
        <taxon>Fungi</taxon>
        <taxon>Dikarya</taxon>
        <taxon>Ascomycota</taxon>
        <taxon>Pezizomycotina</taxon>
        <taxon>Eurotiomycetes</taxon>
        <taxon>Eurotiomycetidae</taxon>
        <taxon>Onygenales</taxon>
        <taxon>Ajellomycetaceae</taxon>
        <taxon>Paracoccidioides</taxon>
    </lineage>
</organism>
<dbReference type="PANTHER" id="PTHR47634">
    <property type="entry name" value="PROTEIN KINASE DOMAIN-CONTAINING PROTEIN-RELATED"/>
    <property type="match status" value="1"/>
</dbReference>
<dbReference type="GO" id="GO:0000245">
    <property type="term" value="P:spliceosomal complex assembly"/>
    <property type="evidence" value="ECO:0007669"/>
    <property type="project" value="TreeGrafter"/>
</dbReference>
<dbReference type="InterPro" id="IPR011009">
    <property type="entry name" value="Kinase-like_dom_sf"/>
</dbReference>
<dbReference type="InterPro" id="IPR051334">
    <property type="entry name" value="SRPK"/>
</dbReference>
<dbReference type="GeneID" id="9093807"/>
<dbReference type="GO" id="GO:0005524">
    <property type="term" value="F:ATP binding"/>
    <property type="evidence" value="ECO:0007669"/>
    <property type="project" value="UniProtKB-KW"/>
</dbReference>
<evidence type="ECO:0000256" key="2">
    <source>
        <dbReference type="ARBA" id="ARBA00022527"/>
    </source>
</evidence>
<comment type="catalytic activity">
    <reaction evidence="8">
        <text>L-seryl-[protein] + ATP = O-phospho-L-seryl-[protein] + ADP + H(+)</text>
        <dbReference type="Rhea" id="RHEA:17989"/>
        <dbReference type="Rhea" id="RHEA-COMP:9863"/>
        <dbReference type="Rhea" id="RHEA-COMP:11604"/>
        <dbReference type="ChEBI" id="CHEBI:15378"/>
        <dbReference type="ChEBI" id="CHEBI:29999"/>
        <dbReference type="ChEBI" id="CHEBI:30616"/>
        <dbReference type="ChEBI" id="CHEBI:83421"/>
        <dbReference type="ChEBI" id="CHEBI:456216"/>
        <dbReference type="EC" id="2.7.11.1"/>
    </reaction>
</comment>